<organism evidence="6 7">
    <name type="scientific">Micromonospora sonneratiae</name>
    <dbReference type="NCBI Taxonomy" id="1184706"/>
    <lineage>
        <taxon>Bacteria</taxon>
        <taxon>Bacillati</taxon>
        <taxon>Actinomycetota</taxon>
        <taxon>Actinomycetes</taxon>
        <taxon>Micromonosporales</taxon>
        <taxon>Micromonosporaceae</taxon>
        <taxon>Micromonospora</taxon>
    </lineage>
</organism>
<dbReference type="PANTHER" id="PTHR43072:SF51">
    <property type="entry name" value="ABC SUPERFAMILY TRANSPORT PROTEIN"/>
    <property type="match status" value="1"/>
</dbReference>
<sequence>RALVTATAARAGGPLNVWAHGDHPAAAALALDLGFERARVLWQFRRSLTVPLPEPRLPAGVSLRSFRPGEDDERWLAVNRRAFADHPEQSRWTLDDLHTRMAEPWFDPAGFLLATEDDTGRLLGFHWTKVHDLAGSEPIGEVYVVGVEPEAHGLGLGRALTTAGLLYLRDRGLTRAMLYVDESNTGATALYTRLGFALRSTDVRYRKP</sequence>
<feature type="domain" description="N-acetyltransferase" evidence="5">
    <location>
        <begin position="61"/>
        <end position="208"/>
    </location>
</feature>
<dbReference type="InterPro" id="IPR000182">
    <property type="entry name" value="GNAT_dom"/>
</dbReference>
<keyword evidence="1 6" id="KW-0808">Transferase</keyword>
<dbReference type="CDD" id="cd04301">
    <property type="entry name" value="NAT_SF"/>
    <property type="match status" value="1"/>
</dbReference>
<reference evidence="7" key="1">
    <citation type="journal article" date="2019" name="Int. J. Syst. Evol. Microbiol.">
        <title>The Global Catalogue of Microorganisms (GCM) 10K type strain sequencing project: providing services to taxonomists for standard genome sequencing and annotation.</title>
        <authorList>
            <consortium name="The Broad Institute Genomics Platform"/>
            <consortium name="The Broad Institute Genome Sequencing Center for Infectious Disease"/>
            <person name="Wu L."/>
            <person name="Ma J."/>
        </authorList>
    </citation>
    <scope>NUCLEOTIDE SEQUENCE [LARGE SCALE GENOMIC DNA]</scope>
    <source>
        <strain evidence="7">JCM 31037</strain>
    </source>
</reference>
<dbReference type="EMBL" id="JBHTMP010000036">
    <property type="protein sequence ID" value="MFD1323703.1"/>
    <property type="molecule type" value="Genomic_DNA"/>
</dbReference>
<keyword evidence="2" id="KW-0677">Repeat</keyword>
<dbReference type="RefSeq" id="WP_377573105.1">
    <property type="nucleotide sequence ID" value="NZ_JBHTMP010000036.1"/>
</dbReference>
<dbReference type="GO" id="GO:0035447">
    <property type="term" value="F:mycothiol synthase activity"/>
    <property type="evidence" value="ECO:0007669"/>
    <property type="project" value="UniProtKB-EC"/>
</dbReference>
<evidence type="ECO:0000256" key="1">
    <source>
        <dbReference type="ARBA" id="ARBA00022679"/>
    </source>
</evidence>
<dbReference type="PROSITE" id="PS51186">
    <property type="entry name" value="GNAT"/>
    <property type="match status" value="1"/>
</dbReference>
<dbReference type="InterPro" id="IPR016181">
    <property type="entry name" value="Acyl_CoA_acyltransferase"/>
</dbReference>
<evidence type="ECO:0000313" key="7">
    <source>
        <dbReference type="Proteomes" id="UP001597260"/>
    </source>
</evidence>
<dbReference type="Gene3D" id="3.40.630.30">
    <property type="match status" value="1"/>
</dbReference>
<keyword evidence="3 6" id="KW-0012">Acyltransferase</keyword>
<protein>
    <recommendedName>
        <fullName evidence="4">Mycothiol synthase</fullName>
        <ecNumber evidence="4">2.3.1.189</ecNumber>
    </recommendedName>
</protein>
<dbReference type="InterPro" id="IPR017813">
    <property type="entry name" value="Mycothiol_AcTrfase"/>
</dbReference>
<feature type="non-terminal residue" evidence="6">
    <location>
        <position position="1"/>
    </location>
</feature>
<gene>
    <name evidence="6" type="primary">mshD</name>
    <name evidence="6" type="ORF">ACFQ4H_21685</name>
</gene>
<evidence type="ECO:0000256" key="2">
    <source>
        <dbReference type="ARBA" id="ARBA00022737"/>
    </source>
</evidence>
<evidence type="ECO:0000256" key="4">
    <source>
        <dbReference type="NCBIfam" id="TIGR03448"/>
    </source>
</evidence>
<dbReference type="Pfam" id="PF00583">
    <property type="entry name" value="Acetyltransf_1"/>
    <property type="match status" value="1"/>
</dbReference>
<comment type="caution">
    <text evidence="6">The sequence shown here is derived from an EMBL/GenBank/DDBJ whole genome shotgun (WGS) entry which is preliminary data.</text>
</comment>
<dbReference type="Proteomes" id="UP001597260">
    <property type="component" value="Unassembled WGS sequence"/>
</dbReference>
<proteinExistence type="predicted"/>
<evidence type="ECO:0000259" key="5">
    <source>
        <dbReference type="PROSITE" id="PS51186"/>
    </source>
</evidence>
<keyword evidence="7" id="KW-1185">Reference proteome</keyword>
<evidence type="ECO:0000313" key="6">
    <source>
        <dbReference type="EMBL" id="MFD1323703.1"/>
    </source>
</evidence>
<dbReference type="PANTHER" id="PTHR43072">
    <property type="entry name" value="N-ACETYLTRANSFERASE"/>
    <property type="match status" value="1"/>
</dbReference>
<name>A0ABW3YGT1_9ACTN</name>
<dbReference type="EC" id="2.3.1.189" evidence="4"/>
<dbReference type="SUPFAM" id="SSF55729">
    <property type="entry name" value="Acyl-CoA N-acyltransferases (Nat)"/>
    <property type="match status" value="1"/>
</dbReference>
<dbReference type="NCBIfam" id="TIGR03448">
    <property type="entry name" value="mycothiol_MshD"/>
    <property type="match status" value="1"/>
</dbReference>
<accession>A0ABW3YGT1</accession>
<evidence type="ECO:0000256" key="3">
    <source>
        <dbReference type="ARBA" id="ARBA00023315"/>
    </source>
</evidence>